<dbReference type="InParanoid" id="C8X969"/>
<dbReference type="KEGG" id="nml:Namu_0723"/>
<gene>
    <name evidence="3" type="ordered locus">Namu_0723</name>
</gene>
<dbReference type="eggNOG" id="COG0596">
    <property type="taxonomic scope" value="Bacteria"/>
</dbReference>
<keyword evidence="1 3" id="KW-0378">Hydrolase</keyword>
<dbReference type="InterPro" id="IPR029058">
    <property type="entry name" value="AB_hydrolase_fold"/>
</dbReference>
<sequence length="270" mass="29783">MLLHGFGQYWRSWRYQIPGLAQAGFRVVAPDLRGYGDSDKTPRGYDAFTLADDVAGLVRSLGERDAVLVGHGYGGVTAFNTAVMKPDQVRGVVAIAAPHPIRMAKVRRPVRSDRYGRLLSWASIPFYPEHRLAAANGALLERIVRSQSGPVWKASRDFGETMAKMRLAIRIPGAARGAVEHLRWVARSPLRHDGHQHREALTRPVTAPVLHMVGDADRFTPASSLTDAREQCTGWYTLSTVRGVGHYPAEEAPDLVTRLIIAHATRAQQP</sequence>
<protein>
    <submittedName>
        <fullName evidence="3">Alpha/beta hydrolase fold protein</fullName>
    </submittedName>
</protein>
<reference evidence="4" key="1">
    <citation type="submission" date="2009-09" db="EMBL/GenBank/DDBJ databases">
        <title>The complete genome of Nakamurella multipartita DSM 44233.</title>
        <authorList>
            <consortium name="US DOE Joint Genome Institute (JGI-PGF)"/>
            <person name="Lucas S."/>
            <person name="Copeland A."/>
            <person name="Lapidus A."/>
            <person name="Glavina del Rio T."/>
            <person name="Dalin E."/>
            <person name="Tice H."/>
            <person name="Bruce D."/>
            <person name="Goodwin L."/>
            <person name="Pitluck S."/>
            <person name="Kyrpides N."/>
            <person name="Mavromatis K."/>
            <person name="Ivanova N."/>
            <person name="Ovchinnikova G."/>
            <person name="Sims D."/>
            <person name="Meincke L."/>
            <person name="Brettin T."/>
            <person name="Detter J.C."/>
            <person name="Han C."/>
            <person name="Larimer F."/>
            <person name="Land M."/>
            <person name="Hauser L."/>
            <person name="Markowitz V."/>
            <person name="Cheng J.-F."/>
            <person name="Hugenholtz P."/>
            <person name="Woyke T."/>
            <person name="Wu D."/>
            <person name="Klenk H.-P."/>
            <person name="Eisen J.A."/>
        </authorList>
    </citation>
    <scope>NUCLEOTIDE SEQUENCE [LARGE SCALE GENOMIC DNA]</scope>
    <source>
        <strain evidence="4">ATCC 700099 / DSM 44233 / CIP 104796 / JCM 9543 / NBRC 105858 / Y-104</strain>
    </source>
</reference>
<feature type="domain" description="AB hydrolase-1" evidence="2">
    <location>
        <begin position="2"/>
        <end position="252"/>
    </location>
</feature>
<evidence type="ECO:0000259" key="2">
    <source>
        <dbReference type="Pfam" id="PF00561"/>
    </source>
</evidence>
<dbReference type="PRINTS" id="PR00412">
    <property type="entry name" value="EPOXHYDRLASE"/>
</dbReference>
<organism evidence="3 4">
    <name type="scientific">Nakamurella multipartita (strain ATCC 700099 / DSM 44233 / CIP 104796 / JCM 9543 / NBRC 105858 / Y-104)</name>
    <name type="common">Microsphaera multipartita</name>
    <dbReference type="NCBI Taxonomy" id="479431"/>
    <lineage>
        <taxon>Bacteria</taxon>
        <taxon>Bacillati</taxon>
        <taxon>Actinomycetota</taxon>
        <taxon>Actinomycetes</taxon>
        <taxon>Nakamurellales</taxon>
        <taxon>Nakamurellaceae</taxon>
        <taxon>Nakamurella</taxon>
    </lineage>
</organism>
<dbReference type="PRINTS" id="PR00111">
    <property type="entry name" value="ABHYDROLASE"/>
</dbReference>
<keyword evidence="4" id="KW-1185">Reference proteome</keyword>
<proteinExistence type="predicted"/>
<dbReference type="RefSeq" id="WP_015746053.1">
    <property type="nucleotide sequence ID" value="NC_013235.1"/>
</dbReference>
<accession>C8X969</accession>
<dbReference type="GO" id="GO:0016787">
    <property type="term" value="F:hydrolase activity"/>
    <property type="evidence" value="ECO:0007669"/>
    <property type="project" value="UniProtKB-KW"/>
</dbReference>
<dbReference type="Pfam" id="PF00561">
    <property type="entry name" value="Abhydrolase_1"/>
    <property type="match status" value="1"/>
</dbReference>
<dbReference type="Gene3D" id="3.40.50.1820">
    <property type="entry name" value="alpha/beta hydrolase"/>
    <property type="match status" value="1"/>
</dbReference>
<dbReference type="InterPro" id="IPR000073">
    <property type="entry name" value="AB_hydrolase_1"/>
</dbReference>
<dbReference type="STRING" id="479431.Namu_0723"/>
<dbReference type="ESTHER" id="nakmy-c8x969">
    <property type="family name" value="Epoxide_hydrolase"/>
</dbReference>
<dbReference type="EMBL" id="CP001737">
    <property type="protein sequence ID" value="ACV77137.1"/>
    <property type="molecule type" value="Genomic_DNA"/>
</dbReference>
<dbReference type="AlphaFoldDB" id="C8X969"/>
<dbReference type="SUPFAM" id="SSF53474">
    <property type="entry name" value="alpha/beta-Hydrolases"/>
    <property type="match status" value="1"/>
</dbReference>
<dbReference type="InterPro" id="IPR000639">
    <property type="entry name" value="Epox_hydrolase-like"/>
</dbReference>
<dbReference type="FunCoup" id="C8X969">
    <property type="interactions" value="1"/>
</dbReference>
<name>C8X969_NAKMY</name>
<reference evidence="3 4" key="2">
    <citation type="journal article" date="2010" name="Stand. Genomic Sci.">
        <title>Complete genome sequence of Nakamurella multipartita type strain (Y-104).</title>
        <authorList>
            <person name="Tice H."/>
            <person name="Mayilraj S."/>
            <person name="Sims D."/>
            <person name="Lapidus A."/>
            <person name="Nolan M."/>
            <person name="Lucas S."/>
            <person name="Glavina Del Rio T."/>
            <person name="Copeland A."/>
            <person name="Cheng J.F."/>
            <person name="Meincke L."/>
            <person name="Bruce D."/>
            <person name="Goodwin L."/>
            <person name="Pitluck S."/>
            <person name="Ivanova N."/>
            <person name="Mavromatis K."/>
            <person name="Ovchinnikova G."/>
            <person name="Pati A."/>
            <person name="Chen A."/>
            <person name="Palaniappan K."/>
            <person name="Land M."/>
            <person name="Hauser L."/>
            <person name="Chang Y.J."/>
            <person name="Jeffries C.D."/>
            <person name="Detter J.C."/>
            <person name="Brettin T."/>
            <person name="Rohde M."/>
            <person name="Goker M."/>
            <person name="Bristow J."/>
            <person name="Eisen J.A."/>
            <person name="Markowitz V."/>
            <person name="Hugenholtz P."/>
            <person name="Kyrpides N.C."/>
            <person name="Klenk H.P."/>
            <person name="Chen F."/>
        </authorList>
    </citation>
    <scope>NUCLEOTIDE SEQUENCE [LARGE SCALE GENOMIC DNA]</scope>
    <source>
        <strain evidence="4">ATCC 700099 / DSM 44233 / CIP 104796 / JCM 9543 / NBRC 105858 / Y-104</strain>
    </source>
</reference>
<dbReference type="HOGENOM" id="CLU_020336_7_3_11"/>
<evidence type="ECO:0000256" key="1">
    <source>
        <dbReference type="ARBA" id="ARBA00022801"/>
    </source>
</evidence>
<evidence type="ECO:0000313" key="3">
    <source>
        <dbReference type="EMBL" id="ACV77137.1"/>
    </source>
</evidence>
<evidence type="ECO:0000313" key="4">
    <source>
        <dbReference type="Proteomes" id="UP000002218"/>
    </source>
</evidence>
<dbReference type="Proteomes" id="UP000002218">
    <property type="component" value="Chromosome"/>
</dbReference>
<dbReference type="PANTHER" id="PTHR43329">
    <property type="entry name" value="EPOXIDE HYDROLASE"/>
    <property type="match status" value="1"/>
</dbReference>